<keyword evidence="2" id="KW-1133">Transmembrane helix</keyword>
<evidence type="ECO:0000313" key="4">
    <source>
        <dbReference type="Proteomes" id="UP000253370"/>
    </source>
</evidence>
<evidence type="ECO:0000313" key="3">
    <source>
        <dbReference type="EMBL" id="RBI87050.1"/>
    </source>
</evidence>
<comment type="caution">
    <text evidence="3">The sequence shown here is derived from an EMBL/GenBank/DDBJ whole genome shotgun (WGS) entry which is preliminary data.</text>
</comment>
<feature type="region of interest" description="Disordered" evidence="1">
    <location>
        <begin position="92"/>
        <end position="164"/>
    </location>
</feature>
<organism evidence="3 4">
    <name type="scientific">Rhodosalinus halophilus</name>
    <dbReference type="NCBI Taxonomy" id="2259333"/>
    <lineage>
        <taxon>Bacteria</taxon>
        <taxon>Pseudomonadati</taxon>
        <taxon>Pseudomonadota</taxon>
        <taxon>Alphaproteobacteria</taxon>
        <taxon>Rhodobacterales</taxon>
        <taxon>Paracoccaceae</taxon>
        <taxon>Rhodosalinus</taxon>
    </lineage>
</organism>
<protein>
    <submittedName>
        <fullName evidence="3">NADH:ubiquinone oxidoreductase</fullName>
    </submittedName>
</protein>
<evidence type="ECO:0000256" key="1">
    <source>
        <dbReference type="SAM" id="MobiDB-lite"/>
    </source>
</evidence>
<feature type="compositionally biased region" description="Low complexity" evidence="1">
    <location>
        <begin position="100"/>
        <end position="126"/>
    </location>
</feature>
<proteinExistence type="predicted"/>
<keyword evidence="3" id="KW-0830">Ubiquinone</keyword>
<gene>
    <name evidence="3" type="ORF">DRV85_02690</name>
</gene>
<dbReference type="RefSeq" id="WP_113287898.1">
    <property type="nucleotide sequence ID" value="NZ_QNTQ01000002.1"/>
</dbReference>
<keyword evidence="2" id="KW-0812">Transmembrane</keyword>
<name>A0A365UCA5_9RHOB</name>
<keyword evidence="4" id="KW-1185">Reference proteome</keyword>
<keyword evidence="2" id="KW-0472">Membrane</keyword>
<dbReference type="OrthoDB" id="9807941at2"/>
<dbReference type="Gene3D" id="1.10.150.20">
    <property type="entry name" value="5' to 3' exonuclease, C-terminal subdomain"/>
    <property type="match status" value="1"/>
</dbReference>
<reference evidence="3 4" key="1">
    <citation type="submission" date="2018-07" db="EMBL/GenBank/DDBJ databases">
        <title>Rhodosalinus sp. strain E84T genomic sequence and assembly.</title>
        <authorList>
            <person name="Liu Z.-W."/>
            <person name="Lu D.-C."/>
        </authorList>
    </citation>
    <scope>NUCLEOTIDE SEQUENCE [LARGE SCALE GENOMIC DNA]</scope>
    <source>
        <strain evidence="3 4">E84</strain>
    </source>
</reference>
<accession>A0A365UCA5</accession>
<feature type="compositionally biased region" description="Basic and acidic residues" evidence="1">
    <location>
        <begin position="143"/>
        <end position="163"/>
    </location>
</feature>
<feature type="transmembrane region" description="Helical" evidence="2">
    <location>
        <begin position="35"/>
        <end position="53"/>
    </location>
</feature>
<feature type="transmembrane region" description="Helical" evidence="2">
    <location>
        <begin position="12"/>
        <end position="29"/>
    </location>
</feature>
<dbReference type="AlphaFoldDB" id="A0A365UCA5"/>
<dbReference type="EMBL" id="QNTQ01000002">
    <property type="protein sequence ID" value="RBI87050.1"/>
    <property type="molecule type" value="Genomic_DNA"/>
</dbReference>
<evidence type="ECO:0000256" key="2">
    <source>
        <dbReference type="SAM" id="Phobius"/>
    </source>
</evidence>
<sequence length="232" mass="24494">MTQTDKDNSCTIVCWGLAGLGGLGVLIIAMQGVWFIVALILGLAFAAWFGLLLQKKICGVFSAPWEGQSIGELTGIEKLSPQRKRELGLEDEAPAPAPAPKSTAPAPAPAPSARAEAAPKPAETTSKTGADKAPPTAGMSDSPGKKPEALEKPRGGGADDLKKIKGVGPKLEKLLNSLGFYHYDQIANWTADEIAWVDANLEGFRGRVTRDDWVSQAKTLAAGGETEFSKRQ</sequence>
<dbReference type="Proteomes" id="UP000253370">
    <property type="component" value="Unassembled WGS sequence"/>
</dbReference>